<gene>
    <name evidence="1" type="ORF">AVEN_6240_1</name>
</gene>
<organism evidence="1 2">
    <name type="scientific">Araneus ventricosus</name>
    <name type="common">Orbweaver spider</name>
    <name type="synonym">Epeira ventricosa</name>
    <dbReference type="NCBI Taxonomy" id="182803"/>
    <lineage>
        <taxon>Eukaryota</taxon>
        <taxon>Metazoa</taxon>
        <taxon>Ecdysozoa</taxon>
        <taxon>Arthropoda</taxon>
        <taxon>Chelicerata</taxon>
        <taxon>Arachnida</taxon>
        <taxon>Araneae</taxon>
        <taxon>Araneomorphae</taxon>
        <taxon>Entelegynae</taxon>
        <taxon>Araneoidea</taxon>
        <taxon>Araneidae</taxon>
        <taxon>Araneus</taxon>
    </lineage>
</organism>
<dbReference type="Proteomes" id="UP000499080">
    <property type="component" value="Unassembled WGS sequence"/>
</dbReference>
<name>A0A4Y2GMP5_ARAVE</name>
<evidence type="ECO:0000313" key="2">
    <source>
        <dbReference type="Proteomes" id="UP000499080"/>
    </source>
</evidence>
<sequence length="128" mass="14174">MENLPIFVAFWVTAGSIFFIHAEGNDKFLSSIRESLGEAIPTGSGNSSYVFLKKNFKTRENSLQGPNAEIPERTGVQMVVDPLSCLSTGPLAITNFGSGQCRQFMRERYIRADSSSEIYALLLFLAEK</sequence>
<comment type="caution">
    <text evidence="1">The sequence shown here is derived from an EMBL/GenBank/DDBJ whole genome shotgun (WGS) entry which is preliminary data.</text>
</comment>
<keyword evidence="2" id="KW-1185">Reference proteome</keyword>
<accession>A0A4Y2GMP5</accession>
<reference evidence="1 2" key="1">
    <citation type="journal article" date="2019" name="Sci. Rep.">
        <title>Orb-weaving spider Araneus ventricosus genome elucidates the spidroin gene catalogue.</title>
        <authorList>
            <person name="Kono N."/>
            <person name="Nakamura H."/>
            <person name="Ohtoshi R."/>
            <person name="Moran D.A.P."/>
            <person name="Shinohara A."/>
            <person name="Yoshida Y."/>
            <person name="Fujiwara M."/>
            <person name="Mori M."/>
            <person name="Tomita M."/>
            <person name="Arakawa K."/>
        </authorList>
    </citation>
    <scope>NUCLEOTIDE SEQUENCE [LARGE SCALE GENOMIC DNA]</scope>
</reference>
<dbReference type="AlphaFoldDB" id="A0A4Y2GMP5"/>
<evidence type="ECO:0000313" key="1">
    <source>
        <dbReference type="EMBL" id="GBM54813.1"/>
    </source>
</evidence>
<dbReference type="EMBL" id="BGPR01001475">
    <property type="protein sequence ID" value="GBM54813.1"/>
    <property type="molecule type" value="Genomic_DNA"/>
</dbReference>
<protein>
    <submittedName>
        <fullName evidence="1">Uncharacterized protein</fullName>
    </submittedName>
</protein>
<proteinExistence type="predicted"/>